<feature type="region of interest" description="Disordered" evidence="1">
    <location>
        <begin position="253"/>
        <end position="304"/>
    </location>
</feature>
<dbReference type="InterPro" id="IPR036514">
    <property type="entry name" value="SGNH_hydro_sf"/>
</dbReference>
<evidence type="ECO:0000313" key="2">
    <source>
        <dbReference type="EMBL" id="CAL4085548.1"/>
    </source>
</evidence>
<feature type="compositionally biased region" description="Polar residues" evidence="1">
    <location>
        <begin position="253"/>
        <end position="263"/>
    </location>
</feature>
<accession>A0AAV2QJ28</accession>
<feature type="compositionally biased region" description="Low complexity" evidence="1">
    <location>
        <begin position="275"/>
        <end position="304"/>
    </location>
</feature>
<dbReference type="SUPFAM" id="SSF52266">
    <property type="entry name" value="SGNH hydrolase"/>
    <property type="match status" value="1"/>
</dbReference>
<gene>
    <name evidence="2" type="ORF">MNOR_LOCUS12743</name>
</gene>
<sequence length="361" mass="41189">MVYMLKANKTVNMGSNDGTTKYSHTQITLGLIGHSIMKHFPTQLFSNNICVSHKIFSSTIINFYEKGLHEQFTTLTIKPQAALFIIGGNDIDNVNQTTEHITNISHALMNTARTMHTHNIKPYFLPIQPRRHPTHTTRHYYNKQANIMSYCVAEFVKREFGYDPLIPCPQNPTLTQDGIHLTYTDYSNITRNITTHITNTITAAPRTKKPLQKNHKFLAEEERLTKANLRWAREAELAEQGIYPALKTRRLNSNSTLQGTTKNPYKAQAHISQHTNQPLTQQTTSNTQNTQSQILPQQTPDTTDQATLSVNTSQMDSNIDEKIKKALLANRTRTGFFKLYKMKHLEKDTEKLTIIEGEKGH</sequence>
<name>A0AAV2QJ28_MEGNR</name>
<reference evidence="2 3" key="1">
    <citation type="submission" date="2024-05" db="EMBL/GenBank/DDBJ databases">
        <authorList>
            <person name="Wallberg A."/>
        </authorList>
    </citation>
    <scope>NUCLEOTIDE SEQUENCE [LARGE SCALE GENOMIC DNA]</scope>
</reference>
<proteinExistence type="predicted"/>
<dbReference type="EMBL" id="CAXKWB010007081">
    <property type="protein sequence ID" value="CAL4085548.1"/>
    <property type="molecule type" value="Genomic_DNA"/>
</dbReference>
<evidence type="ECO:0000313" key="3">
    <source>
        <dbReference type="Proteomes" id="UP001497623"/>
    </source>
</evidence>
<keyword evidence="3" id="KW-1185">Reference proteome</keyword>
<evidence type="ECO:0008006" key="4">
    <source>
        <dbReference type="Google" id="ProtNLM"/>
    </source>
</evidence>
<dbReference type="AlphaFoldDB" id="A0AAV2QJ28"/>
<comment type="caution">
    <text evidence="2">The sequence shown here is derived from an EMBL/GenBank/DDBJ whole genome shotgun (WGS) entry which is preliminary data.</text>
</comment>
<protein>
    <recommendedName>
        <fullName evidence="4">SGNH hydrolase-type esterase domain-containing protein</fullName>
    </recommendedName>
</protein>
<organism evidence="2 3">
    <name type="scientific">Meganyctiphanes norvegica</name>
    <name type="common">Northern krill</name>
    <name type="synonym">Thysanopoda norvegica</name>
    <dbReference type="NCBI Taxonomy" id="48144"/>
    <lineage>
        <taxon>Eukaryota</taxon>
        <taxon>Metazoa</taxon>
        <taxon>Ecdysozoa</taxon>
        <taxon>Arthropoda</taxon>
        <taxon>Crustacea</taxon>
        <taxon>Multicrustacea</taxon>
        <taxon>Malacostraca</taxon>
        <taxon>Eumalacostraca</taxon>
        <taxon>Eucarida</taxon>
        <taxon>Euphausiacea</taxon>
        <taxon>Euphausiidae</taxon>
        <taxon>Meganyctiphanes</taxon>
    </lineage>
</organism>
<evidence type="ECO:0000256" key="1">
    <source>
        <dbReference type="SAM" id="MobiDB-lite"/>
    </source>
</evidence>
<dbReference type="Gene3D" id="3.40.50.1110">
    <property type="entry name" value="SGNH hydrolase"/>
    <property type="match status" value="1"/>
</dbReference>
<dbReference type="Proteomes" id="UP001497623">
    <property type="component" value="Unassembled WGS sequence"/>
</dbReference>